<reference evidence="2" key="1">
    <citation type="submission" date="2016-11" db="EMBL/GenBank/DDBJ databases">
        <authorList>
            <person name="Varghese N."/>
            <person name="Submissions S."/>
        </authorList>
    </citation>
    <scope>NUCLEOTIDE SEQUENCE [LARGE SCALE GENOMIC DNA]</scope>
    <source>
        <strain evidence="2">DSM 11792</strain>
    </source>
</reference>
<name>A0A1M4U206_9FIRM</name>
<dbReference type="OrthoDB" id="9799749at2"/>
<dbReference type="InterPro" id="IPR054685">
    <property type="entry name" value="Rubredox_RCKP"/>
</dbReference>
<dbReference type="NCBIfam" id="NF045720">
    <property type="entry name" value="rubredox_RCKP"/>
    <property type="match status" value="1"/>
</dbReference>
<sequence length="40" mass="4381">MAVWKCQECGNVVEARCKPGKCKSCGATKDKLVKEAQPKK</sequence>
<dbReference type="Proteomes" id="UP000184196">
    <property type="component" value="Unassembled WGS sequence"/>
</dbReference>
<proteinExistence type="predicted"/>
<evidence type="ECO:0000313" key="2">
    <source>
        <dbReference type="Proteomes" id="UP000184196"/>
    </source>
</evidence>
<protein>
    <submittedName>
        <fullName evidence="1">Uncharacterized protein</fullName>
    </submittedName>
</protein>
<keyword evidence="2" id="KW-1185">Reference proteome</keyword>
<accession>A0A1M4U206</accession>
<dbReference type="EMBL" id="FQUW01000006">
    <property type="protein sequence ID" value="SHE50626.1"/>
    <property type="molecule type" value="Genomic_DNA"/>
</dbReference>
<organism evidence="1 2">
    <name type="scientific">Desulfofundulus australicus DSM 11792</name>
    <dbReference type="NCBI Taxonomy" id="1121425"/>
    <lineage>
        <taxon>Bacteria</taxon>
        <taxon>Bacillati</taxon>
        <taxon>Bacillota</taxon>
        <taxon>Clostridia</taxon>
        <taxon>Eubacteriales</taxon>
        <taxon>Peptococcaceae</taxon>
        <taxon>Desulfofundulus</taxon>
    </lineage>
</organism>
<gene>
    <name evidence="1" type="ORF">SAMN02745218_00380</name>
</gene>
<dbReference type="Gene3D" id="2.20.28.10">
    <property type="match status" value="1"/>
</dbReference>
<dbReference type="AlphaFoldDB" id="A0A1M4U206"/>
<dbReference type="RefSeq" id="WP_073162782.1">
    <property type="nucleotide sequence ID" value="NZ_FQUW01000006.1"/>
</dbReference>
<evidence type="ECO:0000313" key="1">
    <source>
        <dbReference type="EMBL" id="SHE50626.1"/>
    </source>
</evidence>
<dbReference type="SUPFAM" id="SSF57802">
    <property type="entry name" value="Rubredoxin-like"/>
    <property type="match status" value="1"/>
</dbReference>